<dbReference type="Gene3D" id="3.30.70.940">
    <property type="entry name" value="NusG, N-terminal domain"/>
    <property type="match status" value="1"/>
</dbReference>
<dbReference type="GO" id="GO:0031564">
    <property type="term" value="P:transcription antitermination"/>
    <property type="evidence" value="ECO:0007669"/>
    <property type="project" value="UniProtKB-KW"/>
</dbReference>
<comment type="caution">
    <text evidence="5">The sequence shown here is derived from an EMBL/GenBank/DDBJ whole genome shotgun (WGS) entry which is preliminary data.</text>
</comment>
<evidence type="ECO:0000259" key="4">
    <source>
        <dbReference type="SMART" id="SM00738"/>
    </source>
</evidence>
<reference evidence="5" key="1">
    <citation type="submission" date="2019-08" db="EMBL/GenBank/DDBJ databases">
        <authorList>
            <person name="Kucharzyk K."/>
            <person name="Murdoch R.W."/>
            <person name="Higgins S."/>
            <person name="Loffler F."/>
        </authorList>
    </citation>
    <scope>NUCLEOTIDE SEQUENCE</scope>
</reference>
<dbReference type="SUPFAM" id="SSF50104">
    <property type="entry name" value="Translation proteins SH3-like domain"/>
    <property type="match status" value="1"/>
</dbReference>
<evidence type="ECO:0000256" key="1">
    <source>
        <dbReference type="ARBA" id="ARBA00022814"/>
    </source>
</evidence>
<keyword evidence="3" id="KW-0804">Transcription</keyword>
<gene>
    <name evidence="5" type="primary">rfaH_1</name>
    <name evidence="5" type="ORF">SDC9_22726</name>
</gene>
<dbReference type="InterPro" id="IPR008991">
    <property type="entry name" value="Translation_prot_SH3-like_sf"/>
</dbReference>
<dbReference type="PANTHER" id="PTHR30265">
    <property type="entry name" value="RHO-INTERACTING TRANSCRIPTION TERMINATION FACTOR NUSG"/>
    <property type="match status" value="1"/>
</dbReference>
<dbReference type="Pfam" id="PF02357">
    <property type="entry name" value="NusG"/>
    <property type="match status" value="1"/>
</dbReference>
<name>A0A644UD06_9ZZZZ</name>
<proteinExistence type="predicted"/>
<evidence type="ECO:0000313" key="5">
    <source>
        <dbReference type="EMBL" id="MPL76875.1"/>
    </source>
</evidence>
<keyword evidence="2" id="KW-0805">Transcription regulation</keyword>
<evidence type="ECO:0000256" key="2">
    <source>
        <dbReference type="ARBA" id="ARBA00023015"/>
    </source>
</evidence>
<dbReference type="CDD" id="cd09895">
    <property type="entry name" value="NGN_SP_UpxY"/>
    <property type="match status" value="1"/>
</dbReference>
<dbReference type="AlphaFoldDB" id="A0A644UD06"/>
<dbReference type="GO" id="GO:0006354">
    <property type="term" value="P:DNA-templated transcription elongation"/>
    <property type="evidence" value="ECO:0007669"/>
    <property type="project" value="InterPro"/>
</dbReference>
<keyword evidence="1" id="KW-0889">Transcription antitermination</keyword>
<sequence length="164" mass="19253">MKRWFALYVQPRKEKVVEQELLKRGYEVYLPIKQVLRQWKDRKKIIEVPLIPSYIFMNIEEREMWNIVRINGCVKFIWFNGKACPIPDNQIDSIKLLLEKKVEIEQTSINPSSGDLVRIIEGDFTGLVGVFLHKKEKNNFAVRISSLGIDLTITIDESNFELVE</sequence>
<accession>A0A644UD06</accession>
<dbReference type="InterPro" id="IPR043425">
    <property type="entry name" value="NusG-like"/>
</dbReference>
<feature type="domain" description="NusG-like N-terminal" evidence="4">
    <location>
        <begin position="1"/>
        <end position="98"/>
    </location>
</feature>
<dbReference type="SUPFAM" id="SSF82679">
    <property type="entry name" value="N-utilization substance G protein NusG, N-terminal domain"/>
    <property type="match status" value="1"/>
</dbReference>
<dbReference type="InterPro" id="IPR036735">
    <property type="entry name" value="NGN_dom_sf"/>
</dbReference>
<dbReference type="NCBIfam" id="NF033644">
    <property type="entry name" value="antiterm_UpxY"/>
    <property type="match status" value="1"/>
</dbReference>
<evidence type="ECO:0000256" key="3">
    <source>
        <dbReference type="ARBA" id="ARBA00023163"/>
    </source>
</evidence>
<dbReference type="EMBL" id="VSSQ01000101">
    <property type="protein sequence ID" value="MPL76875.1"/>
    <property type="molecule type" value="Genomic_DNA"/>
</dbReference>
<organism evidence="5">
    <name type="scientific">bioreactor metagenome</name>
    <dbReference type="NCBI Taxonomy" id="1076179"/>
    <lineage>
        <taxon>unclassified sequences</taxon>
        <taxon>metagenomes</taxon>
        <taxon>ecological metagenomes</taxon>
    </lineage>
</organism>
<dbReference type="InterPro" id="IPR006645">
    <property type="entry name" value="NGN-like_dom"/>
</dbReference>
<protein>
    <submittedName>
        <fullName evidence="5">Transcription antitermination protein RfaH</fullName>
    </submittedName>
</protein>
<dbReference type="PANTHER" id="PTHR30265:SF4">
    <property type="entry name" value="KOW MOTIF FAMILY PROTEIN, EXPRESSED"/>
    <property type="match status" value="1"/>
</dbReference>
<dbReference type="SMART" id="SM00738">
    <property type="entry name" value="NGN"/>
    <property type="match status" value="1"/>
</dbReference>